<evidence type="ECO:0000313" key="2">
    <source>
        <dbReference type="Proteomes" id="UP000030645"/>
    </source>
</evidence>
<dbReference type="Proteomes" id="UP000030645">
    <property type="component" value="Unassembled WGS sequence"/>
</dbReference>
<reference evidence="2" key="1">
    <citation type="submission" date="2013-01" db="EMBL/GenBank/DDBJ databases">
        <title>Draft Genome Sequence of a Mulberry Tree, Morus notabilis C.K. Schneid.</title>
        <authorList>
            <person name="He N."/>
            <person name="Zhao S."/>
        </authorList>
    </citation>
    <scope>NUCLEOTIDE SEQUENCE</scope>
</reference>
<proteinExistence type="predicted"/>
<gene>
    <name evidence="1" type="ORF">L484_014018</name>
</gene>
<keyword evidence="2" id="KW-1185">Reference proteome</keyword>
<accession>W9RM19</accession>
<protein>
    <submittedName>
        <fullName evidence="1">Uncharacterized protein</fullName>
    </submittedName>
</protein>
<dbReference type="AlphaFoldDB" id="W9RM19"/>
<sequence length="69" mass="8049">MVAVLVDILVLDERSTAVTLDLQTKLDATLKMMMLADGDGARQPHCIEWHRREISWPRNEPRKLHHHPR</sequence>
<organism evidence="1 2">
    <name type="scientific">Morus notabilis</name>
    <dbReference type="NCBI Taxonomy" id="981085"/>
    <lineage>
        <taxon>Eukaryota</taxon>
        <taxon>Viridiplantae</taxon>
        <taxon>Streptophyta</taxon>
        <taxon>Embryophyta</taxon>
        <taxon>Tracheophyta</taxon>
        <taxon>Spermatophyta</taxon>
        <taxon>Magnoliopsida</taxon>
        <taxon>eudicotyledons</taxon>
        <taxon>Gunneridae</taxon>
        <taxon>Pentapetalae</taxon>
        <taxon>rosids</taxon>
        <taxon>fabids</taxon>
        <taxon>Rosales</taxon>
        <taxon>Moraceae</taxon>
        <taxon>Moreae</taxon>
        <taxon>Morus</taxon>
    </lineage>
</organism>
<name>W9RM19_9ROSA</name>
<dbReference type="EMBL" id="KE344832">
    <property type="protein sequence ID" value="EXB81086.1"/>
    <property type="molecule type" value="Genomic_DNA"/>
</dbReference>
<evidence type="ECO:0000313" key="1">
    <source>
        <dbReference type="EMBL" id="EXB81086.1"/>
    </source>
</evidence>